<evidence type="ECO:0000313" key="2">
    <source>
        <dbReference type="EMBL" id="AWW43244.1"/>
    </source>
</evidence>
<dbReference type="GO" id="GO:0016874">
    <property type="term" value="F:ligase activity"/>
    <property type="evidence" value="ECO:0007669"/>
    <property type="project" value="UniProtKB-KW"/>
</dbReference>
<accession>A0A2Z4JDN3</accession>
<dbReference type="PANTHER" id="PTHR36932">
    <property type="entry name" value="CAPSULAR POLYSACCHARIDE BIOSYNTHESIS PROTEIN"/>
    <property type="match status" value="1"/>
</dbReference>
<dbReference type="InterPro" id="IPR000873">
    <property type="entry name" value="AMP-dep_synth/lig_dom"/>
</dbReference>
<dbReference type="Gene3D" id="3.40.50.12780">
    <property type="entry name" value="N-terminal domain of ligase-like"/>
    <property type="match status" value="1"/>
</dbReference>
<name>A0A2Z4JDN3_9ACTN</name>
<dbReference type="EMBL" id="CP030074">
    <property type="protein sequence ID" value="AWW43244.1"/>
    <property type="molecule type" value="Genomic_DNA"/>
</dbReference>
<dbReference type="KEGG" id="scad:DN051_42385"/>
<evidence type="ECO:0000259" key="1">
    <source>
        <dbReference type="Pfam" id="PF00501"/>
    </source>
</evidence>
<dbReference type="Pfam" id="PF00501">
    <property type="entry name" value="AMP-binding"/>
    <property type="match status" value="1"/>
</dbReference>
<sequence length="459" mass="50094">MIVPAESYAPADTEVLAHLLSEMDYQATLFPGVHSIRQAQGEMTAGRLRQLQHDLLSEQLAHSKKFVPFYSELLAAYDVDADPFEALSHLPLLDKATVRSSMIDLCSDDLDPITCRATQTSGTSGIPLKILHDEKHLTHSHAARLRYNLERGLTNHYKMLMPFQNWFHGWVEYTDASIGLARVAQFGTPGLDADRVGELVEKAILFAPDMIFGHPSQCVELARALESLAPRMAPRVVVTFGERLLPAARALMTDVFQARVVDAYGMREFGTIAAQCVENSYHVTGERLWVEVVDEVGLPVDDGQAGELVVTNLTNRAMPLLRYRTGDVGALAAEPCPCGSPYKTLKLLEGRDLPAIELVDGRSVAIGVLTRTVRAYPVERFQVVQYADDRVEIRLVGAGKSVDLQAVADAVARITGPSVAVSARLVAVDDFIGSRLRKHVDAIRVSADTPAPPGPVANA</sequence>
<keyword evidence="3" id="KW-1185">Reference proteome</keyword>
<proteinExistence type="predicted"/>
<dbReference type="PANTHER" id="PTHR36932:SF1">
    <property type="entry name" value="CAPSULAR POLYSACCHARIDE BIOSYNTHESIS PROTEIN"/>
    <property type="match status" value="1"/>
</dbReference>
<dbReference type="RefSeq" id="WP_112443089.1">
    <property type="nucleotide sequence ID" value="NZ_CP030074.1"/>
</dbReference>
<dbReference type="InterPro" id="IPR042099">
    <property type="entry name" value="ANL_N_sf"/>
</dbReference>
<gene>
    <name evidence="2" type="ORF">DN051_42385</name>
</gene>
<organism evidence="2 3">
    <name type="scientific">Streptomyces cadmiisoli</name>
    <dbReference type="NCBI Taxonomy" id="2184053"/>
    <lineage>
        <taxon>Bacteria</taxon>
        <taxon>Bacillati</taxon>
        <taxon>Actinomycetota</taxon>
        <taxon>Actinomycetes</taxon>
        <taxon>Kitasatosporales</taxon>
        <taxon>Streptomycetaceae</taxon>
        <taxon>Streptomyces</taxon>
        <taxon>Streptomyces aurantiacus group</taxon>
    </lineage>
</organism>
<dbReference type="Proteomes" id="UP000249616">
    <property type="component" value="Plasmid unnamed1"/>
</dbReference>
<dbReference type="InterPro" id="IPR053158">
    <property type="entry name" value="CapK_Type1_Caps_Biosynth"/>
</dbReference>
<dbReference type="SUPFAM" id="SSF56801">
    <property type="entry name" value="Acetyl-CoA synthetase-like"/>
    <property type="match status" value="1"/>
</dbReference>
<feature type="domain" description="AMP-dependent synthetase/ligase" evidence="1">
    <location>
        <begin position="120"/>
        <end position="311"/>
    </location>
</feature>
<evidence type="ECO:0000313" key="3">
    <source>
        <dbReference type="Proteomes" id="UP000249616"/>
    </source>
</evidence>
<keyword evidence="2" id="KW-0436">Ligase</keyword>
<dbReference type="AlphaFoldDB" id="A0A2Z4JDN3"/>
<reference evidence="3" key="1">
    <citation type="submission" date="2018-06" db="EMBL/GenBank/DDBJ databases">
        <authorList>
            <person name="Li K."/>
        </authorList>
    </citation>
    <scope>NUCLEOTIDE SEQUENCE [LARGE SCALE GENOMIC DNA]</scope>
    <source>
        <strain evidence="3">ZFG47</strain>
        <plasmid evidence="3">unnamed1</plasmid>
    </source>
</reference>
<protein>
    <submittedName>
        <fullName evidence="2">Phenylacetate--CoA ligase family protein</fullName>
    </submittedName>
</protein>
<keyword evidence="2" id="KW-0614">Plasmid</keyword>
<geneLocation type="plasmid" evidence="2 3">
    <name>unnamed1</name>
</geneLocation>